<comment type="caution">
    <text evidence="2">The sequence shown here is derived from an EMBL/GenBank/DDBJ whole genome shotgun (WGS) entry which is preliminary data.</text>
</comment>
<protein>
    <submittedName>
        <fullName evidence="2">Metallophosphoesterase family protein</fullName>
    </submittedName>
</protein>
<evidence type="ECO:0000259" key="1">
    <source>
        <dbReference type="Pfam" id="PF00149"/>
    </source>
</evidence>
<dbReference type="Gene3D" id="3.60.21.10">
    <property type="match status" value="1"/>
</dbReference>
<dbReference type="Pfam" id="PF00149">
    <property type="entry name" value="Metallophos"/>
    <property type="match status" value="1"/>
</dbReference>
<dbReference type="InterPro" id="IPR029052">
    <property type="entry name" value="Metallo-depent_PP-like"/>
</dbReference>
<dbReference type="EMBL" id="JBJIAA010000011">
    <property type="protein sequence ID" value="MFL0251534.1"/>
    <property type="molecule type" value="Genomic_DNA"/>
</dbReference>
<evidence type="ECO:0000313" key="2">
    <source>
        <dbReference type="EMBL" id="MFL0251534.1"/>
    </source>
</evidence>
<dbReference type="CDD" id="cd07383">
    <property type="entry name" value="MPP_Dcr2"/>
    <property type="match status" value="1"/>
</dbReference>
<evidence type="ECO:0000313" key="3">
    <source>
        <dbReference type="Proteomes" id="UP001623592"/>
    </source>
</evidence>
<dbReference type="InterPro" id="IPR011230">
    <property type="entry name" value="PAP14/16/28/29"/>
</dbReference>
<keyword evidence="3" id="KW-1185">Reference proteome</keyword>
<dbReference type="PANTHER" id="PTHR32440">
    <property type="entry name" value="PHOSPHATASE DCR2-RELATED-RELATED"/>
    <property type="match status" value="1"/>
</dbReference>
<name>A0ABW8TKS5_9CLOT</name>
<dbReference type="SUPFAM" id="SSF56300">
    <property type="entry name" value="Metallo-dependent phosphatases"/>
    <property type="match status" value="1"/>
</dbReference>
<dbReference type="PIRSF" id="PIRSF030250">
    <property type="entry name" value="Ptase_At2g46880"/>
    <property type="match status" value="1"/>
</dbReference>
<organism evidence="2 3">
    <name type="scientific">Clostridium neuense</name>
    <dbReference type="NCBI Taxonomy" id="1728934"/>
    <lineage>
        <taxon>Bacteria</taxon>
        <taxon>Bacillati</taxon>
        <taxon>Bacillota</taxon>
        <taxon>Clostridia</taxon>
        <taxon>Eubacteriales</taxon>
        <taxon>Clostridiaceae</taxon>
        <taxon>Clostridium</taxon>
    </lineage>
</organism>
<feature type="domain" description="Calcineurin-like phosphoesterase" evidence="1">
    <location>
        <begin position="42"/>
        <end position="260"/>
    </location>
</feature>
<dbReference type="RefSeq" id="WP_406788188.1">
    <property type="nucleotide sequence ID" value="NZ_JBJIAA010000011.1"/>
</dbReference>
<sequence length="316" mass="36042">MIKNFFKKAISITLCIVMILSLVGYSNYPKKSVLKFRPDGTFKIIQFTDLHLSPKSDSKTIELMNSILDSEKPDLVILTGDNVDGRYCNSSQAVKCISDISKPIESRKIHWAVTLGNHDTEHDGIERAEMMRLYSNYKYNVGKVGDYNILIKKSNGIGAAFNLYMIDSGSYNLGGYGYIKQEQVSWYLKTALKLKILYHKLPSIMFFHIPLQEYKNVSKTLNIIGECNENECVQSANTGMFHALVKMNDVKGVFVGHDHNNDYISKLNGIILGYGRCTGYDAYSKNNYERGARVFLLNEKNPSEFKTWIKIYKNIR</sequence>
<reference evidence="2 3" key="1">
    <citation type="submission" date="2024-11" db="EMBL/GenBank/DDBJ databases">
        <authorList>
            <person name="Heng Y.C."/>
            <person name="Lim A.C.H."/>
            <person name="Lee J.K.Y."/>
            <person name="Kittelmann S."/>
        </authorList>
    </citation>
    <scope>NUCLEOTIDE SEQUENCE [LARGE SCALE GENOMIC DNA]</scope>
    <source>
        <strain evidence="2 3">WILCCON 0114</strain>
    </source>
</reference>
<dbReference type="InterPro" id="IPR004843">
    <property type="entry name" value="Calcineurin-like_PHP"/>
</dbReference>
<dbReference type="Proteomes" id="UP001623592">
    <property type="component" value="Unassembled WGS sequence"/>
</dbReference>
<proteinExistence type="predicted"/>
<gene>
    <name evidence="2" type="ORF">ACJDT4_14020</name>
</gene>
<accession>A0ABW8TKS5</accession>